<name>A0ABX8QVM1_9ACTN</name>
<keyword evidence="2" id="KW-0378">Hydrolase</keyword>
<dbReference type="Proteomes" id="UP001049518">
    <property type="component" value="Chromosome"/>
</dbReference>
<dbReference type="InterPro" id="IPR011990">
    <property type="entry name" value="TPR-like_helical_dom_sf"/>
</dbReference>
<proteinExistence type="predicted"/>
<sequence length="449" mass="48856">MITKEEKAVAEDGAWDRRSLLQGAAVVAGAAAAAPLLGGTAAARADGGDAEALFKAGKFEQAGRAYEEILKKDPSNLLAARQRGYVGLLSNKFPEAEKYLTMALNLAPDDKETNALLGDCYIRQDKFSLSVPRWQAAGEEAYAKWFAAVGGDTYQIHGDIARVPWQQVDPEPQVDASVNGGPPRRFSFYTGAGWLGLSAKVAKEAGLRPVHKVKSDFEGHIMWSYFGVLDSFKLGDIELRNIPVNWSEAESAEDAPPKTNDGLIGTWVFYHLLTTFDYAGHSLILRRPTPEATRKVRADAARAGTKPLPLWLAREQMCHSRGSFVGNAGTGTGVVGVNVGGAGENVVGMSGETTKRLRIRTDHDRPLETFGHSHPTVTYPCYPKEVRLGDAVAKEVYCETDPNLPVNVPWPFGPGFDAIGHFAHCFFKPYNLTLDFTNMNLYIARGKAT</sequence>
<evidence type="ECO:0000256" key="1">
    <source>
        <dbReference type="PROSITE-ProRule" id="PRU00339"/>
    </source>
</evidence>
<protein>
    <submittedName>
        <fullName evidence="2">Aspartyl protease family protein</fullName>
    </submittedName>
</protein>
<dbReference type="InterPro" id="IPR006311">
    <property type="entry name" value="TAT_signal"/>
</dbReference>
<dbReference type="RefSeq" id="WP_231336119.1">
    <property type="nucleotide sequence ID" value="NZ_CP059572.1"/>
</dbReference>
<keyword evidence="1" id="KW-0802">TPR repeat</keyword>
<dbReference type="PROSITE" id="PS50005">
    <property type="entry name" value="TPR"/>
    <property type="match status" value="1"/>
</dbReference>
<accession>A0ABX8QVM1</accession>
<dbReference type="GO" id="GO:0008233">
    <property type="term" value="F:peptidase activity"/>
    <property type="evidence" value="ECO:0007669"/>
    <property type="project" value="UniProtKB-KW"/>
</dbReference>
<dbReference type="GO" id="GO:0006508">
    <property type="term" value="P:proteolysis"/>
    <property type="evidence" value="ECO:0007669"/>
    <property type="project" value="UniProtKB-KW"/>
</dbReference>
<dbReference type="Gene3D" id="1.25.40.10">
    <property type="entry name" value="Tetratricopeptide repeat domain"/>
    <property type="match status" value="1"/>
</dbReference>
<dbReference type="InterPro" id="IPR021109">
    <property type="entry name" value="Peptidase_aspartic_dom_sf"/>
</dbReference>
<keyword evidence="2" id="KW-0645">Protease</keyword>
<dbReference type="InterPro" id="IPR019734">
    <property type="entry name" value="TPR_rpt"/>
</dbReference>
<dbReference type="EMBL" id="CP059572">
    <property type="protein sequence ID" value="QXJ22783.1"/>
    <property type="molecule type" value="Genomic_DNA"/>
</dbReference>
<evidence type="ECO:0000313" key="3">
    <source>
        <dbReference type="Proteomes" id="UP001049518"/>
    </source>
</evidence>
<feature type="repeat" description="TPR" evidence="1">
    <location>
        <begin position="43"/>
        <end position="76"/>
    </location>
</feature>
<reference evidence="2" key="1">
    <citation type="submission" date="2020-07" db="EMBL/GenBank/DDBJ databases">
        <authorList>
            <person name="Tarantini F.S."/>
            <person name="Hong K.W."/>
            <person name="Chan K.G."/>
        </authorList>
    </citation>
    <scope>NUCLEOTIDE SEQUENCE</scope>
    <source>
        <strain evidence="2">32-07</strain>
    </source>
</reference>
<dbReference type="Pfam" id="PF13650">
    <property type="entry name" value="Asp_protease_2"/>
    <property type="match status" value="1"/>
</dbReference>
<dbReference type="SUPFAM" id="SSF48452">
    <property type="entry name" value="TPR-like"/>
    <property type="match status" value="1"/>
</dbReference>
<dbReference type="Gene3D" id="2.40.70.10">
    <property type="entry name" value="Acid Proteases"/>
    <property type="match status" value="1"/>
</dbReference>
<gene>
    <name evidence="2" type="ORF">AGRA3207_003843</name>
</gene>
<keyword evidence="3" id="KW-1185">Reference proteome</keyword>
<organism evidence="2 3">
    <name type="scientific">Actinomadura graeca</name>
    <dbReference type="NCBI Taxonomy" id="2750812"/>
    <lineage>
        <taxon>Bacteria</taxon>
        <taxon>Bacillati</taxon>
        <taxon>Actinomycetota</taxon>
        <taxon>Actinomycetes</taxon>
        <taxon>Streptosporangiales</taxon>
        <taxon>Thermomonosporaceae</taxon>
        <taxon>Actinomadura</taxon>
    </lineage>
</organism>
<dbReference type="PROSITE" id="PS51318">
    <property type="entry name" value="TAT"/>
    <property type="match status" value="1"/>
</dbReference>
<evidence type="ECO:0000313" key="2">
    <source>
        <dbReference type="EMBL" id="QXJ22783.1"/>
    </source>
</evidence>